<evidence type="ECO:0000313" key="1">
    <source>
        <dbReference type="EMBL" id="OGE18713.1"/>
    </source>
</evidence>
<proteinExistence type="predicted"/>
<protein>
    <submittedName>
        <fullName evidence="1">Uncharacterized protein</fullName>
    </submittedName>
</protein>
<dbReference type="Proteomes" id="UP000176336">
    <property type="component" value="Unassembled WGS sequence"/>
</dbReference>
<accession>A0A1F5IQQ8</accession>
<organism evidence="1 2">
    <name type="scientific">Candidatus Daviesbacteria bacterium RIFCSPHIGHO2_01_FULL_41_23</name>
    <dbReference type="NCBI Taxonomy" id="1797764"/>
    <lineage>
        <taxon>Bacteria</taxon>
        <taxon>Candidatus Daviesiibacteriota</taxon>
    </lineage>
</organism>
<gene>
    <name evidence="1" type="ORF">A2871_04450</name>
</gene>
<reference evidence="1 2" key="1">
    <citation type="journal article" date="2016" name="Nat. Commun.">
        <title>Thousands of microbial genomes shed light on interconnected biogeochemical processes in an aquifer system.</title>
        <authorList>
            <person name="Anantharaman K."/>
            <person name="Brown C.T."/>
            <person name="Hug L.A."/>
            <person name="Sharon I."/>
            <person name="Castelle C.J."/>
            <person name="Probst A.J."/>
            <person name="Thomas B.C."/>
            <person name="Singh A."/>
            <person name="Wilkins M.J."/>
            <person name="Karaoz U."/>
            <person name="Brodie E.L."/>
            <person name="Williams K.H."/>
            <person name="Hubbard S.S."/>
            <person name="Banfield J.F."/>
        </authorList>
    </citation>
    <scope>NUCLEOTIDE SEQUENCE [LARGE SCALE GENOMIC DNA]</scope>
</reference>
<sequence length="147" mass="15513">MIGLASKDTQEIPVTIKGGRVDNEIVHIPTQEKEWTQGVGQNVKQIPGTESPFGTEHNIAPPASGSIANSKDFQAAGAEVIGAEPAFDPADFSDIAKKTTGHVISFVNQQGGLSAHEETAAGSTIVNFARRKARLVKKALQLQKQAA</sequence>
<evidence type="ECO:0000313" key="2">
    <source>
        <dbReference type="Proteomes" id="UP000176336"/>
    </source>
</evidence>
<name>A0A1F5IQQ8_9BACT</name>
<comment type="caution">
    <text evidence="1">The sequence shown here is derived from an EMBL/GenBank/DDBJ whole genome shotgun (WGS) entry which is preliminary data.</text>
</comment>
<dbReference type="AlphaFoldDB" id="A0A1F5IQQ8"/>
<dbReference type="EMBL" id="MFCR01000011">
    <property type="protein sequence ID" value="OGE18713.1"/>
    <property type="molecule type" value="Genomic_DNA"/>
</dbReference>